<proteinExistence type="evidence at transcript level"/>
<dbReference type="AlphaFoldDB" id="A4IHN4"/>
<evidence type="ECO:0000256" key="2">
    <source>
        <dbReference type="ARBA" id="ARBA00022840"/>
    </source>
</evidence>
<evidence type="ECO:0000256" key="3">
    <source>
        <dbReference type="PROSITE-ProRule" id="PRU00283"/>
    </source>
</evidence>
<evidence type="ECO:0000259" key="4">
    <source>
        <dbReference type="PROSITE" id="PS50067"/>
    </source>
</evidence>
<evidence type="ECO:0000256" key="1">
    <source>
        <dbReference type="ARBA" id="ARBA00022741"/>
    </source>
</evidence>
<reference evidence="5" key="1">
    <citation type="submission" date="2007-03" db="EMBL/GenBank/DDBJ databases">
        <authorList>
            <consortium name="NIH - Xenopus Gene Collection (XGC) project"/>
        </authorList>
    </citation>
    <scope>NUCLEOTIDE SEQUENCE [LARGE SCALE MRNA]</scope>
    <source>
        <tissue evidence="5">Whole embryo</tissue>
    </source>
</reference>
<keyword evidence="2" id="KW-0067">ATP-binding</keyword>
<dbReference type="GO" id="GO:0003777">
    <property type="term" value="F:microtubule motor activity"/>
    <property type="evidence" value="ECO:0007669"/>
    <property type="project" value="InterPro"/>
</dbReference>
<name>A4IHN4_XENTR</name>
<feature type="domain" description="Kinesin motor" evidence="4">
    <location>
        <begin position="5"/>
        <end position="77"/>
    </location>
</feature>
<dbReference type="GO" id="GO:0005524">
    <property type="term" value="F:ATP binding"/>
    <property type="evidence" value="ECO:0007669"/>
    <property type="project" value="UniProtKB-KW"/>
</dbReference>
<comment type="similarity">
    <text evidence="3">Belongs to the TRAFAC class myosin-kinesin ATPase superfamily. Kinesin family.</text>
</comment>
<dbReference type="Gene3D" id="3.40.850.10">
    <property type="entry name" value="Kinesin motor domain"/>
    <property type="match status" value="1"/>
</dbReference>
<organism evidence="5">
    <name type="scientific">Xenopus tropicalis</name>
    <name type="common">Western clawed frog</name>
    <name type="synonym">Silurana tropicalis</name>
    <dbReference type="NCBI Taxonomy" id="8364"/>
    <lineage>
        <taxon>Eukaryota</taxon>
        <taxon>Metazoa</taxon>
        <taxon>Chordata</taxon>
        <taxon>Craniata</taxon>
        <taxon>Vertebrata</taxon>
        <taxon>Euteleostomi</taxon>
        <taxon>Amphibia</taxon>
        <taxon>Batrachia</taxon>
        <taxon>Anura</taxon>
        <taxon>Pipoidea</taxon>
        <taxon>Pipidae</taxon>
        <taxon>Xenopodinae</taxon>
        <taxon>Xenopus</taxon>
        <taxon>Silurana</taxon>
    </lineage>
</organism>
<protein>
    <submittedName>
        <fullName evidence="5">LOC100124872 protein</fullName>
    </submittedName>
</protein>
<dbReference type="GO" id="GO:0008017">
    <property type="term" value="F:microtubule binding"/>
    <property type="evidence" value="ECO:0007669"/>
    <property type="project" value="InterPro"/>
</dbReference>
<gene>
    <name evidence="5" type="primary">LOC100124872</name>
</gene>
<sequence>MSASKVLVAVRVRPMNRRELDLNTKCVVEMEGNQTILQTPPANAKQGESRKPPKVFAFDYCFWSMDESNTPKYAGKD</sequence>
<dbReference type="EMBL" id="BC135605">
    <property type="protein sequence ID" value="AAI35606.1"/>
    <property type="molecule type" value="mRNA"/>
</dbReference>
<dbReference type="SUPFAM" id="SSF52540">
    <property type="entry name" value="P-loop containing nucleoside triphosphate hydrolases"/>
    <property type="match status" value="1"/>
</dbReference>
<accession>A4IHN4</accession>
<dbReference type="PANTHER" id="PTHR47117">
    <property type="entry name" value="STAR-RELATED LIPID TRANSFER PROTEIN 9"/>
    <property type="match status" value="1"/>
</dbReference>
<keyword evidence="1" id="KW-0547">Nucleotide-binding</keyword>
<dbReference type="GO" id="GO:0007018">
    <property type="term" value="P:microtubule-based movement"/>
    <property type="evidence" value="ECO:0007669"/>
    <property type="project" value="InterPro"/>
</dbReference>
<comment type="caution">
    <text evidence="3">Lacks conserved residue(s) required for the propagation of feature annotation.</text>
</comment>
<dbReference type="HOGENOM" id="CLU_2637491_0_0_1"/>
<dbReference type="InterPro" id="IPR027417">
    <property type="entry name" value="P-loop_NTPase"/>
</dbReference>
<dbReference type="InterPro" id="IPR001752">
    <property type="entry name" value="Kinesin_motor_dom"/>
</dbReference>
<dbReference type="PROSITE" id="PS50067">
    <property type="entry name" value="KINESIN_MOTOR_2"/>
    <property type="match status" value="1"/>
</dbReference>
<dbReference type="InterPro" id="IPR036961">
    <property type="entry name" value="Kinesin_motor_dom_sf"/>
</dbReference>
<evidence type="ECO:0000313" key="5">
    <source>
        <dbReference type="EMBL" id="AAI35606.1"/>
    </source>
</evidence>